<organism evidence="1 2">
    <name type="scientific">Vermiconidia calcicola</name>
    <dbReference type="NCBI Taxonomy" id="1690605"/>
    <lineage>
        <taxon>Eukaryota</taxon>
        <taxon>Fungi</taxon>
        <taxon>Dikarya</taxon>
        <taxon>Ascomycota</taxon>
        <taxon>Pezizomycotina</taxon>
        <taxon>Dothideomycetes</taxon>
        <taxon>Dothideomycetidae</taxon>
        <taxon>Mycosphaerellales</taxon>
        <taxon>Extremaceae</taxon>
        <taxon>Vermiconidia</taxon>
    </lineage>
</organism>
<dbReference type="EC" id="6.1.1.19" evidence="1"/>
<sequence length="1348" mass="153876">MPLVPATALNSRFTQLAIAAAILIIVGFFLAPSLDVQQHLSVPGFHSRPQPELETKPKPIPKPNHPIDDLIRAANKNTYDLLEKETHTVHDAARAYRQRRGRQPPPGFDVWFSFAQNNSAIIVEEFWDRIYDDLNPFWGVSAKYIRDAANDYLFRVSVRNGTATQRTDDEQRVWLDLWQDLTSTVAEYLPDVDMPINQMDESRMVVEWEEINEYMGKEKQSRRIVPEEELKDTYQSLADLDGHPPEKFEPEYSRKGPYWPMAVIGCPPDSPARRAPIETDFTSAPPLTQTWPEGSYKGYVQNWTLAKSPCENAHFQSIHGTFVEPISLANTKKFFPLFGGSKLPMNNEILLPAAMYWTKDPFYSGGEDHGEAWRKKKDAMIWRGAASGGRNSRKNWTRFQRHRFVSMMNATSVNTMETLSDLEPPNFVLPANGSYDLAAQSPDAEEGAMSEWVEEWSDVAVVHLLCFPKENAKTCSYTNPYFSVEQMVPMKDQYDYKYLPDIDGNSFSGRYRGFLMSTSLPIKATIYEEWHDSRLVPWKHFVPMDNTFIDIYGIMEYFLGNERMVVEGHDEVAKEIAIGGKQWADKVLRREDMQIYVFRLLLDNFPAKPRLSHETVTFSKERLRYTLGTLQYRTLRTSTRGNMALSNGAANGETPNMNHITSELQNLGIPTVPQYPGVQLYPHLNPVDVYRAVIIDQLQSITGAEPAIINNALQWTQDLKHGDLMLPVPALRLKGKKPDEVAKEIAEKFDSPLLEKPSADKTFVRFFFKPEPYAKLVIPSVLKHKDDYGFNSNLGLEEPSNPGSKKLKMIVEYSSPNIAKEFHTGHLRSTIIGGFLVKLYARAGWETFSMNYLGDWGKQYGVLTQGFEKYGSEEELQNDPVKHLNEVYVKINQDNSAEQKPVTELTKKKADLEKLKIPPKPQKPAKGKEAEPAPEHKWTDDQEKQLQEIEADIEKTKQQLAEIPSIDEKARQFFLRMYKGDPDALKNWQRFRDLSIEAYIKMYARLNIHFDEYGGESTVKEADMEQAAHVLQQKGISEDSKGAVIVDLSKHGAPNLGKTLVKKRDGTSLYLTRDIAANFERYEKYHFDRMIYVIASQQDVHVAQFFKILELMGPPYSDIVSKCEHITFGMVKDPKGQTMSTRKGTVVSLADSLDHSKDFMHEVMKNNQDKYEQIVDPEATADILAISAIMVQDYSGKRVNNYNFDMEKMTSFEGDTGPYLQYSHARVCSMERKTAIPQEQLLYADLSLITAKEGVELVRLLAQWPDVFLNTYKTREPVTILTYLFKMTHQLSSCYDAKDVNNRNAKTMTVMYAETPEKKAALMALYASARQVLSNGMKLLGLTPVQRM</sequence>
<dbReference type="EMBL" id="JAUTXU010000024">
    <property type="protein sequence ID" value="KAK3719931.1"/>
    <property type="molecule type" value="Genomic_DNA"/>
</dbReference>
<gene>
    <name evidence="1" type="primary">SYR1_1</name>
    <name evidence="1" type="ORF">LTR37_004054</name>
</gene>
<comment type="caution">
    <text evidence="1">The sequence shown here is derived from an EMBL/GenBank/DDBJ whole genome shotgun (WGS) entry which is preliminary data.</text>
</comment>
<evidence type="ECO:0000313" key="1">
    <source>
        <dbReference type="EMBL" id="KAK3719931.1"/>
    </source>
</evidence>
<proteinExistence type="predicted"/>
<protein>
    <submittedName>
        <fullName evidence="1">Arginyl-tRNA synthetase</fullName>
        <ecNumber evidence="1">6.1.1.19</ecNumber>
    </submittedName>
</protein>
<keyword evidence="1" id="KW-0436">Ligase</keyword>
<name>A0ACC3NPN7_9PEZI</name>
<accession>A0ACC3NPN7</accession>
<evidence type="ECO:0000313" key="2">
    <source>
        <dbReference type="Proteomes" id="UP001281147"/>
    </source>
</evidence>
<dbReference type="Proteomes" id="UP001281147">
    <property type="component" value="Unassembled WGS sequence"/>
</dbReference>
<reference evidence="1" key="1">
    <citation type="submission" date="2023-07" db="EMBL/GenBank/DDBJ databases">
        <title>Black Yeasts Isolated from many extreme environments.</title>
        <authorList>
            <person name="Coleine C."/>
            <person name="Stajich J.E."/>
            <person name="Selbmann L."/>
        </authorList>
    </citation>
    <scope>NUCLEOTIDE SEQUENCE</scope>
    <source>
        <strain evidence="1">CCFEE 5714</strain>
    </source>
</reference>
<keyword evidence="2" id="KW-1185">Reference proteome</keyword>